<gene>
    <name evidence="3" type="ORF">HK100_002670</name>
</gene>
<organism evidence="3 4">
    <name type="scientific">Physocladia obscura</name>
    <dbReference type="NCBI Taxonomy" id="109957"/>
    <lineage>
        <taxon>Eukaryota</taxon>
        <taxon>Fungi</taxon>
        <taxon>Fungi incertae sedis</taxon>
        <taxon>Chytridiomycota</taxon>
        <taxon>Chytridiomycota incertae sedis</taxon>
        <taxon>Chytridiomycetes</taxon>
        <taxon>Chytridiales</taxon>
        <taxon>Chytriomycetaceae</taxon>
        <taxon>Physocladia</taxon>
    </lineage>
</organism>
<evidence type="ECO:0000256" key="2">
    <source>
        <dbReference type="SAM" id="Phobius"/>
    </source>
</evidence>
<feature type="region of interest" description="Disordered" evidence="1">
    <location>
        <begin position="1"/>
        <end position="23"/>
    </location>
</feature>
<comment type="caution">
    <text evidence="3">The sequence shown here is derived from an EMBL/GenBank/DDBJ whole genome shotgun (WGS) entry which is preliminary data.</text>
</comment>
<evidence type="ECO:0000256" key="1">
    <source>
        <dbReference type="SAM" id="MobiDB-lite"/>
    </source>
</evidence>
<sequence>MNAQELAKENEEQRGGIKKTAKQTDLMTRDPALDTILKYDYYDLSQDQANFTKTVINNLQKNPMITMVKKGGMYFMYFKNITAYVGGQPTGNGVVPMPLQRKAPIYILKMSIPRLEVIYVANATFLIPNFFPGHVVYDGKKFNAEPYFLVFGFESLYLLQYTSVYYSDPSQTPSSLRTGYASLDCLTGLPALFTSLAPSENSNIYMLDDFGLMVTSTINGTIAINATNRYDSYSNNPNPKIIGIGNFLANKYGLTSSGVFAITSNFTLNSITMAGTVYIVSTQILFMPSSGQQYILILFAPRSDFYSKADNALHNAIMVSLIIVAVGIILVGGMAHLGSLPLKRLAVSMEKVSVPLTTEFEKWDDNSLLYFRTSVDQI</sequence>
<evidence type="ECO:0000313" key="3">
    <source>
        <dbReference type="EMBL" id="KAJ3111477.1"/>
    </source>
</evidence>
<keyword evidence="2" id="KW-0472">Membrane</keyword>
<keyword evidence="2" id="KW-1133">Transmembrane helix</keyword>
<dbReference type="Proteomes" id="UP001211907">
    <property type="component" value="Unassembled WGS sequence"/>
</dbReference>
<protein>
    <submittedName>
        <fullName evidence="3">Uncharacterized protein</fullName>
    </submittedName>
</protein>
<keyword evidence="4" id="KW-1185">Reference proteome</keyword>
<evidence type="ECO:0000313" key="4">
    <source>
        <dbReference type="Proteomes" id="UP001211907"/>
    </source>
</evidence>
<proteinExistence type="predicted"/>
<dbReference type="EMBL" id="JADGJH010001627">
    <property type="protein sequence ID" value="KAJ3111477.1"/>
    <property type="molecule type" value="Genomic_DNA"/>
</dbReference>
<name>A0AAD5SXT9_9FUNG</name>
<feature type="transmembrane region" description="Helical" evidence="2">
    <location>
        <begin position="312"/>
        <end position="335"/>
    </location>
</feature>
<keyword evidence="2" id="KW-0812">Transmembrane</keyword>
<accession>A0AAD5SXT9</accession>
<reference evidence="3" key="1">
    <citation type="submission" date="2020-05" db="EMBL/GenBank/DDBJ databases">
        <title>Phylogenomic resolution of chytrid fungi.</title>
        <authorList>
            <person name="Stajich J.E."/>
            <person name="Amses K."/>
            <person name="Simmons R."/>
            <person name="Seto K."/>
            <person name="Myers J."/>
            <person name="Bonds A."/>
            <person name="Quandt C.A."/>
            <person name="Barry K."/>
            <person name="Liu P."/>
            <person name="Grigoriev I."/>
            <person name="Longcore J.E."/>
            <person name="James T.Y."/>
        </authorList>
    </citation>
    <scope>NUCLEOTIDE SEQUENCE</scope>
    <source>
        <strain evidence="3">JEL0513</strain>
    </source>
</reference>
<feature type="compositionally biased region" description="Basic and acidic residues" evidence="1">
    <location>
        <begin position="1"/>
        <end position="15"/>
    </location>
</feature>
<dbReference type="AlphaFoldDB" id="A0AAD5SXT9"/>